<dbReference type="STRING" id="151549.A0A4C1TD03"/>
<organism evidence="2 3">
    <name type="scientific">Eumeta variegata</name>
    <name type="common">Bagworm moth</name>
    <name type="synonym">Eumeta japonica</name>
    <dbReference type="NCBI Taxonomy" id="151549"/>
    <lineage>
        <taxon>Eukaryota</taxon>
        <taxon>Metazoa</taxon>
        <taxon>Ecdysozoa</taxon>
        <taxon>Arthropoda</taxon>
        <taxon>Hexapoda</taxon>
        <taxon>Insecta</taxon>
        <taxon>Pterygota</taxon>
        <taxon>Neoptera</taxon>
        <taxon>Endopterygota</taxon>
        <taxon>Lepidoptera</taxon>
        <taxon>Glossata</taxon>
        <taxon>Ditrysia</taxon>
        <taxon>Tineoidea</taxon>
        <taxon>Psychidae</taxon>
        <taxon>Oiketicinae</taxon>
        <taxon>Eumeta</taxon>
    </lineage>
</organism>
<evidence type="ECO:0000256" key="1">
    <source>
        <dbReference type="SAM" id="MobiDB-lite"/>
    </source>
</evidence>
<dbReference type="AlphaFoldDB" id="A0A4C1TD03"/>
<reference evidence="2 3" key="1">
    <citation type="journal article" date="2019" name="Commun. Biol.">
        <title>The bagworm genome reveals a unique fibroin gene that provides high tensile strength.</title>
        <authorList>
            <person name="Kono N."/>
            <person name="Nakamura H."/>
            <person name="Ohtoshi R."/>
            <person name="Tomita M."/>
            <person name="Numata K."/>
            <person name="Arakawa K."/>
        </authorList>
    </citation>
    <scope>NUCLEOTIDE SEQUENCE [LARGE SCALE GENOMIC DNA]</scope>
</reference>
<protein>
    <submittedName>
        <fullName evidence="2">Guanine nucleotide-releasing factor 2</fullName>
    </submittedName>
</protein>
<feature type="compositionally biased region" description="Pro residues" evidence="1">
    <location>
        <begin position="620"/>
        <end position="629"/>
    </location>
</feature>
<accession>A0A4C1TD03</accession>
<gene>
    <name evidence="2" type="primary">C3G</name>
    <name evidence="2" type="ORF">EVAR_5913_1</name>
</gene>
<feature type="region of interest" description="Disordered" evidence="1">
    <location>
        <begin position="600"/>
        <end position="642"/>
    </location>
</feature>
<feature type="region of interest" description="Disordered" evidence="1">
    <location>
        <begin position="197"/>
        <end position="217"/>
    </location>
</feature>
<proteinExistence type="predicted"/>
<feature type="region of interest" description="Disordered" evidence="1">
    <location>
        <begin position="230"/>
        <end position="319"/>
    </location>
</feature>
<feature type="compositionally biased region" description="Basic and acidic residues" evidence="1">
    <location>
        <begin position="307"/>
        <end position="319"/>
    </location>
</feature>
<feature type="compositionally biased region" description="Polar residues" evidence="1">
    <location>
        <begin position="606"/>
        <end position="617"/>
    </location>
</feature>
<evidence type="ECO:0000313" key="3">
    <source>
        <dbReference type="Proteomes" id="UP000299102"/>
    </source>
</evidence>
<dbReference type="OrthoDB" id="25179at2759"/>
<sequence length="642" mass="69574">MSYASRPNAMGHWINKHSKRFNRKIVQNARSHSPLSPKIRNMGAKPVAAEDGEVTPAKELEQLVKEVTFGLKHFSDVITKRKLEMLPGNGTIVFESIANIHKAIKPYCARSPPLTSAVKRLCAALACLIRLCDEITAASLREDRTDEEAGGSAPVEVPASLQPAHVNKVVAGVKQAVEEVATLAQQYIARPALSPRPALVSPRASTQRNSLPDIPLTPKELSLLTGEAGAEGVGGVRASHSSESVLDAPDPPPPKPPRPHRKMDLAPPLPPKRKSATDSSHLGLDRVSLQSHSSGSLDSMLNVSNDEDSRTLSDSTRHDHSFNTLPTVEILSCNCGASEGRDSLDSSGHDIHLGAGHSHTNHNRFSNESGFASMNQNAAVWSECSKLSTAHSELSTATEHSFASAFSHSSHSSHSSHHFSDSTFDSTDCLTEFKSFTQTFESRMNVMNSVTHHTVSTKLSSLNNGSEAPPALPAKTRRNIPADMQQHFHNVEIRQRPPCSLHGDVRPHTLAEHNRPPPLPLKKKHTIRPLFLYTLRPWDVACVVAGNNACLSVRSVARGSVPKRRVQRSQQTAAGSINIHRHQQVQRSLAQSFTVQHLATPPLSGSEDSVSITTSSDASPVPPEPPALPPKLSKTKQACCQW</sequence>
<evidence type="ECO:0000313" key="2">
    <source>
        <dbReference type="EMBL" id="GBP12086.1"/>
    </source>
</evidence>
<dbReference type="EMBL" id="BGZK01000049">
    <property type="protein sequence ID" value="GBP12086.1"/>
    <property type="molecule type" value="Genomic_DNA"/>
</dbReference>
<feature type="compositionally biased region" description="Low complexity" evidence="1">
    <location>
        <begin position="288"/>
        <end position="301"/>
    </location>
</feature>
<keyword evidence="3" id="KW-1185">Reference proteome</keyword>
<name>A0A4C1TD03_EUMVA</name>
<comment type="caution">
    <text evidence="2">The sequence shown here is derived from an EMBL/GenBank/DDBJ whole genome shotgun (WGS) entry which is preliminary data.</text>
</comment>
<dbReference type="Proteomes" id="UP000299102">
    <property type="component" value="Unassembled WGS sequence"/>
</dbReference>